<evidence type="ECO:0000256" key="4">
    <source>
        <dbReference type="ARBA" id="ARBA00023110"/>
    </source>
</evidence>
<protein>
    <recommendedName>
        <fullName evidence="3 6">peptidylprolyl isomerase</fullName>
        <ecNumber evidence="3 6">5.2.1.8</ecNumber>
    </recommendedName>
</protein>
<dbReference type="InterPro" id="IPR046357">
    <property type="entry name" value="PPIase_dom_sf"/>
</dbReference>
<keyword evidence="5 6" id="KW-0413">Isomerase</keyword>
<proteinExistence type="inferred from homology"/>
<organism evidence="9 10">
    <name type="scientific">Rubritalea halochordaticola</name>
    <dbReference type="NCBI Taxonomy" id="714537"/>
    <lineage>
        <taxon>Bacteria</taxon>
        <taxon>Pseudomonadati</taxon>
        <taxon>Verrucomicrobiota</taxon>
        <taxon>Verrucomicrobiia</taxon>
        <taxon>Verrucomicrobiales</taxon>
        <taxon>Rubritaleaceae</taxon>
        <taxon>Rubritalea</taxon>
    </lineage>
</organism>
<comment type="similarity">
    <text evidence="2">Belongs to the FKBP-type PPIase family.</text>
</comment>
<feature type="domain" description="PPIase FKBP-type" evidence="8">
    <location>
        <begin position="78"/>
        <end position="162"/>
    </location>
</feature>
<evidence type="ECO:0000313" key="9">
    <source>
        <dbReference type="EMBL" id="GAA5494680.1"/>
    </source>
</evidence>
<feature type="domain" description="PPIase FKBP-type" evidence="8">
    <location>
        <begin position="202"/>
        <end position="286"/>
    </location>
</feature>
<evidence type="ECO:0000256" key="3">
    <source>
        <dbReference type="ARBA" id="ARBA00013194"/>
    </source>
</evidence>
<feature type="signal peptide" evidence="7">
    <location>
        <begin position="1"/>
        <end position="38"/>
    </location>
</feature>
<dbReference type="Proteomes" id="UP001424741">
    <property type="component" value="Unassembled WGS sequence"/>
</dbReference>
<dbReference type="SUPFAM" id="SSF54534">
    <property type="entry name" value="FKBP-like"/>
    <property type="match status" value="3"/>
</dbReference>
<dbReference type="InterPro" id="IPR001179">
    <property type="entry name" value="PPIase_FKBP_dom"/>
</dbReference>
<evidence type="ECO:0000259" key="8">
    <source>
        <dbReference type="PROSITE" id="PS50059"/>
    </source>
</evidence>
<keyword evidence="7" id="KW-0732">Signal</keyword>
<dbReference type="Pfam" id="PF00254">
    <property type="entry name" value="FKBP_C"/>
    <property type="match status" value="3"/>
</dbReference>
<dbReference type="PANTHER" id="PTHR43811:SF19">
    <property type="entry name" value="39 KDA FK506-BINDING NUCLEAR PROTEIN"/>
    <property type="match status" value="1"/>
</dbReference>
<dbReference type="PANTHER" id="PTHR43811">
    <property type="entry name" value="FKBP-TYPE PEPTIDYL-PROLYL CIS-TRANS ISOMERASE FKPA"/>
    <property type="match status" value="1"/>
</dbReference>
<evidence type="ECO:0000313" key="10">
    <source>
        <dbReference type="Proteomes" id="UP001424741"/>
    </source>
</evidence>
<dbReference type="EMBL" id="BAABRL010000002">
    <property type="protein sequence ID" value="GAA5494680.1"/>
    <property type="molecule type" value="Genomic_DNA"/>
</dbReference>
<comment type="caution">
    <text evidence="9">The sequence shown here is derived from an EMBL/GenBank/DDBJ whole genome shotgun (WGS) entry which is preliminary data.</text>
</comment>
<feature type="chain" id="PRO_5046262120" description="peptidylprolyl isomerase" evidence="7">
    <location>
        <begin position="39"/>
        <end position="412"/>
    </location>
</feature>
<reference evidence="9 10" key="1">
    <citation type="submission" date="2024-02" db="EMBL/GenBank/DDBJ databases">
        <title>Rubritalea halochordaticola NBRC 107102.</title>
        <authorList>
            <person name="Ichikawa N."/>
            <person name="Katano-Makiyama Y."/>
            <person name="Hidaka K."/>
        </authorList>
    </citation>
    <scope>NUCLEOTIDE SEQUENCE [LARGE SCALE GENOMIC DNA]</scope>
    <source>
        <strain evidence="9 10">NBRC 107102</strain>
    </source>
</reference>
<name>A0ABP9UY98_9BACT</name>
<sequence length="412" mass="43644">MALCMTKGHFVKKTRSSKLMAAGLGAMLLSGSLNLVNAQTVETPADVAAAPADAQKTASGLASKVLKKGTGTEHPAAADKVTVHYSGWTTDGKLFDSSVQRGEPTTFPLNRVIPGWTEGVQLMVEGEKRRFWIPAELAYGENPQGGAPGGMLCFDVELLKIDAAPKAPADVAEAPADAEKTDSGLASKVLTKGTGTEHPSAEDKVTVHYTGWTTDGQMFDSSVMRGQPATFGLNQVIKGWTEGVQLMVEGEKRRFWIPAELAYGENPGGGRPGGMLCFEVELLKINKAPKVPADVAAPPADAEKTASGLASKVITKGSGTDKPSASSMVEVHYSGWTTDGQLFDSSVQRGETAKFPLNRVIPGWTEGLQLMVEGEKRRFWIPAELAYGKNPPAGAPAGMLCFDVELVKILSK</sequence>
<accession>A0ABP9UY98</accession>
<comment type="catalytic activity">
    <reaction evidence="1 6">
        <text>[protein]-peptidylproline (omega=180) = [protein]-peptidylproline (omega=0)</text>
        <dbReference type="Rhea" id="RHEA:16237"/>
        <dbReference type="Rhea" id="RHEA-COMP:10747"/>
        <dbReference type="Rhea" id="RHEA-COMP:10748"/>
        <dbReference type="ChEBI" id="CHEBI:83833"/>
        <dbReference type="ChEBI" id="CHEBI:83834"/>
        <dbReference type="EC" id="5.2.1.8"/>
    </reaction>
</comment>
<keyword evidence="10" id="KW-1185">Reference proteome</keyword>
<dbReference type="PROSITE" id="PS50059">
    <property type="entry name" value="FKBP_PPIASE"/>
    <property type="match status" value="3"/>
</dbReference>
<evidence type="ECO:0000256" key="2">
    <source>
        <dbReference type="ARBA" id="ARBA00006577"/>
    </source>
</evidence>
<dbReference type="Gene3D" id="3.10.50.40">
    <property type="match status" value="3"/>
</dbReference>
<evidence type="ECO:0000256" key="6">
    <source>
        <dbReference type="PROSITE-ProRule" id="PRU00277"/>
    </source>
</evidence>
<feature type="domain" description="PPIase FKBP-type" evidence="8">
    <location>
        <begin position="326"/>
        <end position="410"/>
    </location>
</feature>
<evidence type="ECO:0000256" key="1">
    <source>
        <dbReference type="ARBA" id="ARBA00000971"/>
    </source>
</evidence>
<gene>
    <name evidence="9" type="ORF">Rhal01_00843</name>
</gene>
<evidence type="ECO:0000256" key="7">
    <source>
        <dbReference type="SAM" id="SignalP"/>
    </source>
</evidence>
<dbReference type="EC" id="5.2.1.8" evidence="3 6"/>
<keyword evidence="4 6" id="KW-0697">Rotamase</keyword>
<evidence type="ECO:0000256" key="5">
    <source>
        <dbReference type="ARBA" id="ARBA00023235"/>
    </source>
</evidence>